<dbReference type="EMBL" id="LOKL01000131">
    <property type="protein sequence ID" value="MBZ3925583.1"/>
    <property type="molecule type" value="Genomic_DNA"/>
</dbReference>
<proteinExistence type="predicted"/>
<dbReference type="RefSeq" id="WP_089113765.1">
    <property type="nucleotide sequence ID" value="NZ_LOKL01000131.1"/>
</dbReference>
<protein>
    <submittedName>
        <fullName evidence="1">Uncharacterized protein</fullName>
    </submittedName>
</protein>
<organism evidence="1 2">
    <name type="scientific">Xanthomonas citri pv. sesbaniae</name>
    <dbReference type="NCBI Taxonomy" id="473425"/>
    <lineage>
        <taxon>Bacteria</taxon>
        <taxon>Pseudomonadati</taxon>
        <taxon>Pseudomonadota</taxon>
        <taxon>Gammaproteobacteria</taxon>
        <taxon>Lysobacterales</taxon>
        <taxon>Lysobacteraceae</taxon>
        <taxon>Xanthomonas</taxon>
    </lineage>
</organism>
<gene>
    <name evidence="1" type="ORF">Xseb_16525</name>
</gene>
<dbReference type="Proteomes" id="UP000825388">
    <property type="component" value="Unassembled WGS sequence"/>
</dbReference>
<evidence type="ECO:0000313" key="2">
    <source>
        <dbReference type="Proteomes" id="UP000825388"/>
    </source>
</evidence>
<sequence>MNDNLQPLYVSSAERDAIAIALSEFGRSGRTTRERAVDAGNHELAVSLTTQLDAAAAALVRLQSAAPDPTDILGGRLQLHGGNSGLLGGSLAESPLWSRSRHSQQRASDGVEWEADRRRVAESVVGHLKTMIADLPAPDGHQWKLYERHELTWYMGGPGKSISAFLEPLNVHSKRAEQSHGEVRVFLDEPRVTIFLGTGPLVEGQHRSVFADGAAHTSGKTYPEALLVAKTLIATSMAVNAHVAAQHPAQMAELDEHYEEAFKP</sequence>
<comment type="caution">
    <text evidence="1">The sequence shown here is derived from an EMBL/GenBank/DDBJ whole genome shotgun (WGS) entry which is preliminary data.</text>
</comment>
<evidence type="ECO:0000313" key="1">
    <source>
        <dbReference type="EMBL" id="MBZ3925583.1"/>
    </source>
</evidence>
<reference evidence="1" key="1">
    <citation type="submission" date="2015-12" db="EMBL/GenBank/DDBJ databases">
        <authorList>
            <person name="Bansal K."/>
            <person name="Midha S."/>
            <person name="Patil P.B."/>
        </authorList>
    </citation>
    <scope>NUCLEOTIDE SEQUENCE</scope>
    <source>
        <strain evidence="1">LMG867</strain>
    </source>
</reference>
<dbReference type="AlphaFoldDB" id="A0AAW4RTP4"/>
<name>A0AAW4RTP4_XANCI</name>
<accession>A0AAW4RTP4</accession>